<dbReference type="RefSeq" id="WP_161158398.1">
    <property type="nucleotide sequence ID" value="NZ_WEKT01000079.1"/>
</dbReference>
<accession>A0A7X4RWZ7</accession>
<dbReference type="EMBL" id="WEKT01000079">
    <property type="protein sequence ID" value="MZI95902.1"/>
    <property type="molecule type" value="Genomic_DNA"/>
</dbReference>
<name>A0A7X4RWZ7_9VIBR</name>
<dbReference type="Proteomes" id="UP000462621">
    <property type="component" value="Unassembled WGS sequence"/>
</dbReference>
<dbReference type="AlphaFoldDB" id="A0A7X4RWZ7"/>
<dbReference type="InterPro" id="IPR009267">
    <property type="entry name" value="NTP_transf_6"/>
</dbReference>
<evidence type="ECO:0000313" key="1">
    <source>
        <dbReference type="EMBL" id="MZI95902.1"/>
    </source>
</evidence>
<evidence type="ECO:0000313" key="2">
    <source>
        <dbReference type="Proteomes" id="UP000462621"/>
    </source>
</evidence>
<organism evidence="1 2">
    <name type="scientific">Vibrio eleionomae</name>
    <dbReference type="NCBI Taxonomy" id="2653505"/>
    <lineage>
        <taxon>Bacteria</taxon>
        <taxon>Pseudomonadati</taxon>
        <taxon>Pseudomonadota</taxon>
        <taxon>Gammaproteobacteria</taxon>
        <taxon>Vibrionales</taxon>
        <taxon>Vibrionaceae</taxon>
        <taxon>Vibrio</taxon>
    </lineage>
</organism>
<keyword evidence="2" id="KW-1185">Reference proteome</keyword>
<evidence type="ECO:0008006" key="3">
    <source>
        <dbReference type="Google" id="ProtNLM"/>
    </source>
</evidence>
<protein>
    <recommendedName>
        <fullName evidence="3">Nucleotidyltransferase family protein</fullName>
    </recommendedName>
</protein>
<dbReference type="PANTHER" id="PTHR39166">
    <property type="entry name" value="BLL1166 PROTEIN"/>
    <property type="match status" value="1"/>
</dbReference>
<proteinExistence type="predicted"/>
<dbReference type="Pfam" id="PF06042">
    <property type="entry name" value="NTP_transf_6"/>
    <property type="match status" value="1"/>
</dbReference>
<sequence length="192" mass="21677">MLNENLKDQFVDLICSEPALIQTAQACVDVGLPNFYIGGGALTELIWNHQLDLPLLSQIKDIDVIYFDSGGDVSQQEYQDQISALVTHGYELDVKNQARIHDMYLRKFRMTVQPYLRVEQGIESWLPAFAIGFTLNHLGEVECYAPYGLSDAFNLVVRPNKTVMTQASYEKMVASYQARWPQVAVLPCRANA</sequence>
<gene>
    <name evidence="1" type="ORF">F9817_22200</name>
</gene>
<comment type="caution">
    <text evidence="1">The sequence shown here is derived from an EMBL/GenBank/DDBJ whole genome shotgun (WGS) entry which is preliminary data.</text>
</comment>
<reference evidence="1 2" key="1">
    <citation type="submission" date="2019-10" db="EMBL/GenBank/DDBJ databases">
        <title>Vibrio sp. nov. isolated from a shrimp pond.</title>
        <authorList>
            <person name="Gomez-Gil B."/>
            <person name="Enciso-Ibarra J."/>
            <person name="Enciso-Ibarra K."/>
            <person name="Bolan-Mejia C."/>
        </authorList>
    </citation>
    <scope>NUCLEOTIDE SEQUENCE [LARGE SCALE GENOMIC DNA]</scope>
    <source>
        <strain evidence="1 2">CAIM 722</strain>
    </source>
</reference>
<dbReference type="PANTHER" id="PTHR39166:SF1">
    <property type="entry name" value="BLL1166 PROTEIN"/>
    <property type="match status" value="1"/>
</dbReference>